<evidence type="ECO:0000259" key="1">
    <source>
        <dbReference type="Pfam" id="PF13472"/>
    </source>
</evidence>
<dbReference type="InterPro" id="IPR036514">
    <property type="entry name" value="SGNH_hydro_sf"/>
</dbReference>
<dbReference type="PANTHER" id="PTHR30383:SF24">
    <property type="entry name" value="THIOESTERASE 1_PROTEASE 1_LYSOPHOSPHOLIPASE L1"/>
    <property type="match status" value="1"/>
</dbReference>
<dbReference type="InterPro" id="IPR013830">
    <property type="entry name" value="SGNH_hydro"/>
</dbReference>
<protein>
    <submittedName>
        <fullName evidence="2">Arylesterase</fullName>
    </submittedName>
</protein>
<comment type="caution">
    <text evidence="2">The sequence shown here is derived from an EMBL/GenBank/DDBJ whole genome shotgun (WGS) entry which is preliminary data.</text>
</comment>
<dbReference type="Gene3D" id="3.40.50.1110">
    <property type="entry name" value="SGNH hydrolase"/>
    <property type="match status" value="1"/>
</dbReference>
<feature type="domain" description="SGNH hydrolase-type esterase" evidence="1">
    <location>
        <begin position="21"/>
        <end position="181"/>
    </location>
</feature>
<dbReference type="InterPro" id="IPR008265">
    <property type="entry name" value="Lipase_GDSL_AS"/>
</dbReference>
<dbReference type="InterPro" id="IPR051532">
    <property type="entry name" value="Ester_Hydrolysis_Enzymes"/>
</dbReference>
<organism evidence="2 3">
    <name type="scientific">Alsobacter ponti</name>
    <dbReference type="NCBI Taxonomy" id="2962936"/>
    <lineage>
        <taxon>Bacteria</taxon>
        <taxon>Pseudomonadati</taxon>
        <taxon>Pseudomonadota</taxon>
        <taxon>Alphaproteobacteria</taxon>
        <taxon>Hyphomicrobiales</taxon>
        <taxon>Alsobacteraceae</taxon>
        <taxon>Alsobacter</taxon>
    </lineage>
</organism>
<gene>
    <name evidence="2" type="ORF">NK718_14910</name>
</gene>
<dbReference type="PROSITE" id="PS01098">
    <property type="entry name" value="LIPASE_GDSL_SER"/>
    <property type="match status" value="1"/>
</dbReference>
<dbReference type="Pfam" id="PF13472">
    <property type="entry name" value="Lipase_GDSL_2"/>
    <property type="match status" value="1"/>
</dbReference>
<dbReference type="SUPFAM" id="SSF52266">
    <property type="entry name" value="SGNH hydrolase"/>
    <property type="match status" value="1"/>
</dbReference>
<accession>A0ABT1LE97</accession>
<dbReference type="EMBL" id="JANCLU010000014">
    <property type="protein sequence ID" value="MCP8939817.1"/>
    <property type="molecule type" value="Genomic_DNA"/>
</dbReference>
<dbReference type="RefSeq" id="WP_254743789.1">
    <property type="nucleotide sequence ID" value="NZ_JANCLU010000014.1"/>
</dbReference>
<proteinExistence type="predicted"/>
<evidence type="ECO:0000313" key="2">
    <source>
        <dbReference type="EMBL" id="MCP8939817.1"/>
    </source>
</evidence>
<dbReference type="PANTHER" id="PTHR30383">
    <property type="entry name" value="THIOESTERASE 1/PROTEASE 1/LYSOPHOSPHOLIPASE L1"/>
    <property type="match status" value="1"/>
</dbReference>
<evidence type="ECO:0000313" key="3">
    <source>
        <dbReference type="Proteomes" id="UP001205890"/>
    </source>
</evidence>
<keyword evidence="3" id="KW-1185">Reference proteome</keyword>
<reference evidence="2 3" key="1">
    <citation type="submission" date="2022-07" db="EMBL/GenBank/DDBJ databases">
        <authorList>
            <person name="Li W.-J."/>
            <person name="Deng Q.-Q."/>
        </authorList>
    </citation>
    <scope>NUCLEOTIDE SEQUENCE [LARGE SCALE GENOMIC DNA]</scope>
    <source>
        <strain evidence="2 3">SYSU M60028</strain>
    </source>
</reference>
<sequence>MSLFFSAVPATAQTRPLRVVALGDSLTAGYQLPAAAAFPSVLEKELKAQGLKVEIANAGVSGDTAAQGLARLDWSVPDGTDAVIVALGANDALRGLDPSGTRSALEQIVSRLKARGIAVMLAGMYAPRNLGADYTRAFDAIYPDLAGKYGVTLYPFFLDGIVGDPKLNLADRVHPNPDGVRVMVSRILPTVAAFLTGVARKD</sequence>
<dbReference type="CDD" id="cd01822">
    <property type="entry name" value="Lysophospholipase_L1_like"/>
    <property type="match status" value="1"/>
</dbReference>
<name>A0ABT1LE97_9HYPH</name>
<dbReference type="Proteomes" id="UP001205890">
    <property type="component" value="Unassembled WGS sequence"/>
</dbReference>